<dbReference type="EMBL" id="BMYP01000057">
    <property type="protein sequence ID" value="GHD81731.1"/>
    <property type="molecule type" value="Genomic_DNA"/>
</dbReference>
<organism evidence="2 3">
    <name type="scientific">Vogesella fluminis</name>
    <dbReference type="NCBI Taxonomy" id="1069161"/>
    <lineage>
        <taxon>Bacteria</taxon>
        <taxon>Pseudomonadati</taxon>
        <taxon>Pseudomonadota</taxon>
        <taxon>Betaproteobacteria</taxon>
        <taxon>Neisseriales</taxon>
        <taxon>Chromobacteriaceae</taxon>
        <taxon>Vogesella</taxon>
    </lineage>
</organism>
<comment type="caution">
    <text evidence="2">The sequence shown here is derived from an EMBL/GenBank/DDBJ whole genome shotgun (WGS) entry which is preliminary data.</text>
</comment>
<evidence type="ECO:0000313" key="2">
    <source>
        <dbReference type="EMBL" id="GHD81731.1"/>
    </source>
</evidence>
<proteinExistence type="predicted"/>
<evidence type="ECO:0000256" key="1">
    <source>
        <dbReference type="SAM" id="SignalP"/>
    </source>
</evidence>
<keyword evidence="3" id="KW-1185">Reference proteome</keyword>
<gene>
    <name evidence="2" type="ORF">GCM10011419_28200</name>
</gene>
<protein>
    <recommendedName>
        <fullName evidence="4">Solute-binding protein family 3/N-terminal domain-containing protein</fullName>
    </recommendedName>
</protein>
<evidence type="ECO:0008006" key="4">
    <source>
        <dbReference type="Google" id="ProtNLM"/>
    </source>
</evidence>
<dbReference type="RefSeq" id="WP_189354757.1">
    <property type="nucleotide sequence ID" value="NZ_BMYP01000057.1"/>
</dbReference>
<accession>A0ABQ3HFG0</accession>
<keyword evidence="1" id="KW-0732">Signal</keyword>
<reference evidence="3" key="1">
    <citation type="journal article" date="2019" name="Int. J. Syst. Evol. Microbiol.">
        <title>The Global Catalogue of Microorganisms (GCM) 10K type strain sequencing project: providing services to taxonomists for standard genome sequencing and annotation.</title>
        <authorList>
            <consortium name="The Broad Institute Genomics Platform"/>
            <consortium name="The Broad Institute Genome Sequencing Center for Infectious Disease"/>
            <person name="Wu L."/>
            <person name="Ma J."/>
        </authorList>
    </citation>
    <scope>NUCLEOTIDE SEQUENCE [LARGE SCALE GENOMIC DNA]</scope>
    <source>
        <strain evidence="3">KCTC 23713</strain>
    </source>
</reference>
<dbReference type="SUPFAM" id="SSF53850">
    <property type="entry name" value="Periplasmic binding protein-like II"/>
    <property type="match status" value="1"/>
</dbReference>
<feature type="chain" id="PRO_5047207610" description="Solute-binding protein family 3/N-terminal domain-containing protein" evidence="1">
    <location>
        <begin position="45"/>
        <end position="225"/>
    </location>
</feature>
<evidence type="ECO:0000313" key="3">
    <source>
        <dbReference type="Proteomes" id="UP000662678"/>
    </source>
</evidence>
<sequence>MTPPEHLLATNEMPLSKGRRRMAATMVRTALLAIAMLSSSHASADIPIRYPNLPAQQDTKQAYMLTLLRLACDKAGETCQLRPGPAMEQGRAIQDLQRQRHRVDVMWTMTDREREKKLLPIRIPLFKGLIGWRLVLLPAGKADLLKSVYTVRDLHDKVAGQGHDWPDTYILRAAGLPVETSIGYEALFGMLRHGRFDYFPRGVLEVEDEIRLYGGNDQLYLDPYL</sequence>
<name>A0ABQ3HFG0_9NEIS</name>
<dbReference type="Proteomes" id="UP000662678">
    <property type="component" value="Unassembled WGS sequence"/>
</dbReference>
<feature type="signal peptide" evidence="1">
    <location>
        <begin position="1"/>
        <end position="44"/>
    </location>
</feature>